<protein>
    <recommendedName>
        <fullName evidence="3">Acetyltransferase</fullName>
    </recommendedName>
</protein>
<name>A0AAN5HX98_9BILA</name>
<dbReference type="PANTHER" id="PTHR20905:SF30">
    <property type="entry name" value="N-ACETYLTRANSFERASE DOMAIN-CONTAINING PROTEIN"/>
    <property type="match status" value="1"/>
</dbReference>
<dbReference type="Proteomes" id="UP001328107">
    <property type="component" value="Unassembled WGS sequence"/>
</dbReference>
<evidence type="ECO:0000313" key="2">
    <source>
        <dbReference type="Proteomes" id="UP001328107"/>
    </source>
</evidence>
<dbReference type="AlphaFoldDB" id="A0AAN5HX98"/>
<keyword evidence="2" id="KW-1185">Reference proteome</keyword>
<accession>A0AAN5HX98</accession>
<proteinExistence type="predicted"/>
<organism evidence="1 2">
    <name type="scientific">Pristionchus mayeri</name>
    <dbReference type="NCBI Taxonomy" id="1317129"/>
    <lineage>
        <taxon>Eukaryota</taxon>
        <taxon>Metazoa</taxon>
        <taxon>Ecdysozoa</taxon>
        <taxon>Nematoda</taxon>
        <taxon>Chromadorea</taxon>
        <taxon>Rhabditida</taxon>
        <taxon>Rhabditina</taxon>
        <taxon>Diplogasteromorpha</taxon>
        <taxon>Diplogasteroidea</taxon>
        <taxon>Neodiplogasteridae</taxon>
        <taxon>Pristionchus</taxon>
    </lineage>
</organism>
<dbReference type="PANTHER" id="PTHR20905">
    <property type="entry name" value="N-ACETYLTRANSFERASE-RELATED"/>
    <property type="match status" value="1"/>
</dbReference>
<comment type="caution">
    <text evidence="1">The sequence shown here is derived from an EMBL/GenBank/DDBJ whole genome shotgun (WGS) entry which is preliminary data.</text>
</comment>
<evidence type="ECO:0008006" key="3">
    <source>
        <dbReference type="Google" id="ProtNLM"/>
    </source>
</evidence>
<sequence length="238" mass="27406">MLSTTPRLLARLSRKMTPALLTETYDFVPIEKRDHGMVMDTTRKGFYAVDPHCRALGITAQNGGEFMDWLVSKALKYNYSYRVMHKETGKMIGVRLISEWKKSDKEMWNDFDFSKLDESTMMFANILGNLKKQIWTLRPEAEKVLRREITYVDYAHQRRGIAQHLLHLNMDFDKLTLSGIDGIMSESTSYANQMLLATNGYKKLATSKPKELIRASGQRVVLPDETQAAKLLYLNLKS</sequence>
<gene>
    <name evidence="1" type="ORF">PMAYCL1PPCAC_14863</name>
</gene>
<reference evidence="2" key="1">
    <citation type="submission" date="2022-10" db="EMBL/GenBank/DDBJ databases">
        <title>Genome assembly of Pristionchus species.</title>
        <authorList>
            <person name="Yoshida K."/>
            <person name="Sommer R.J."/>
        </authorList>
    </citation>
    <scope>NUCLEOTIDE SEQUENCE [LARGE SCALE GENOMIC DNA]</scope>
    <source>
        <strain evidence="2">RS5460</strain>
    </source>
</reference>
<evidence type="ECO:0000313" key="1">
    <source>
        <dbReference type="EMBL" id="GMR44668.1"/>
    </source>
</evidence>
<dbReference type="EMBL" id="BTRK01000004">
    <property type="protein sequence ID" value="GMR44668.1"/>
    <property type="molecule type" value="Genomic_DNA"/>
</dbReference>
<dbReference type="Gene3D" id="3.40.630.30">
    <property type="match status" value="1"/>
</dbReference>
<dbReference type="GO" id="GO:0008080">
    <property type="term" value="F:N-acetyltransferase activity"/>
    <property type="evidence" value="ECO:0007669"/>
    <property type="project" value="TreeGrafter"/>
</dbReference>